<dbReference type="AlphaFoldDB" id="A0A183G7A4"/>
<dbReference type="EMBL" id="UZAH01030153">
    <property type="protein sequence ID" value="VDP09511.1"/>
    <property type="molecule type" value="Genomic_DNA"/>
</dbReference>
<evidence type="ECO:0000313" key="3">
    <source>
        <dbReference type="Proteomes" id="UP000050761"/>
    </source>
</evidence>
<proteinExistence type="predicted"/>
<evidence type="ECO:0000256" key="1">
    <source>
        <dbReference type="SAM" id="MobiDB-lite"/>
    </source>
</evidence>
<reference evidence="4" key="2">
    <citation type="submission" date="2019-09" db="UniProtKB">
        <authorList>
            <consortium name="WormBaseParasite"/>
        </authorList>
    </citation>
    <scope>IDENTIFICATION</scope>
</reference>
<accession>A0A183G7A4</accession>
<dbReference type="Proteomes" id="UP000050761">
    <property type="component" value="Unassembled WGS sequence"/>
</dbReference>
<evidence type="ECO:0000313" key="4">
    <source>
        <dbReference type="WBParaSite" id="HPBE_0001764901-mRNA-1"/>
    </source>
</evidence>
<sequence>MFRTAASVCTGEGEGRNSWRPTVRTAQENSTTPTTKIPFLVPFVFDEASTSIRKCLRRSGLENLVAVIDLPPDNLKTSLRRGAHRRKLPSSAREDEEASGWQEAWASTALGYHWINSRGGEDFGVERSQGQPEWGIPAYNAQGQVLPHSRILTGDFKVQASPTDGVVVSAKDVAVPSQTSFAQLVGYRGDTKHLSYGVAAKILFSA</sequence>
<reference evidence="2 3" key="1">
    <citation type="submission" date="2018-11" db="EMBL/GenBank/DDBJ databases">
        <authorList>
            <consortium name="Pathogen Informatics"/>
        </authorList>
    </citation>
    <scope>NUCLEOTIDE SEQUENCE [LARGE SCALE GENOMIC DNA]</scope>
</reference>
<keyword evidence="3" id="KW-1185">Reference proteome</keyword>
<name>A0A183G7A4_HELPZ</name>
<dbReference type="WBParaSite" id="HPBE_0001764901-mRNA-1">
    <property type="protein sequence ID" value="HPBE_0001764901-mRNA-1"/>
    <property type="gene ID" value="HPBE_0001764901"/>
</dbReference>
<organism evidence="3 4">
    <name type="scientific">Heligmosomoides polygyrus</name>
    <name type="common">Parasitic roundworm</name>
    <dbReference type="NCBI Taxonomy" id="6339"/>
    <lineage>
        <taxon>Eukaryota</taxon>
        <taxon>Metazoa</taxon>
        <taxon>Ecdysozoa</taxon>
        <taxon>Nematoda</taxon>
        <taxon>Chromadorea</taxon>
        <taxon>Rhabditida</taxon>
        <taxon>Rhabditina</taxon>
        <taxon>Rhabditomorpha</taxon>
        <taxon>Strongyloidea</taxon>
        <taxon>Heligmosomidae</taxon>
        <taxon>Heligmosomoides</taxon>
    </lineage>
</organism>
<accession>A0A3P8AFP8</accession>
<feature type="region of interest" description="Disordered" evidence="1">
    <location>
        <begin position="1"/>
        <end position="31"/>
    </location>
</feature>
<protein>
    <submittedName>
        <fullName evidence="2 4">Uncharacterized protein</fullName>
    </submittedName>
</protein>
<gene>
    <name evidence="2" type="ORF">HPBE_LOCUS17648</name>
</gene>
<evidence type="ECO:0000313" key="2">
    <source>
        <dbReference type="EMBL" id="VDP09511.1"/>
    </source>
</evidence>